<reference evidence="2 3" key="1">
    <citation type="submission" date="2018-11" db="EMBL/GenBank/DDBJ databases">
        <title>Novel Erysipelotrichaceae bacterium isolated from small intestine of a swine.</title>
        <authorList>
            <person name="Kim J.S."/>
            <person name="Choe H."/>
            <person name="Lee Y.R."/>
            <person name="Kim K.M."/>
            <person name="Park D.S."/>
        </authorList>
    </citation>
    <scope>NUCLEOTIDE SEQUENCE [LARGE SCALE GENOMIC DNA]</scope>
    <source>
        <strain evidence="2 3">SG0102</strain>
    </source>
</reference>
<sequence>MVEWTKTILMKSNMKTICIIEDDDQFIVKEKKWIEEMIGRCTLIFEPREADLYLIDIEGDIDGIALANDLRKIDPTAFIVFISSHSELIFDALKTMPYYFARKDHEEDIRYIFRKIKERWEEKTLILENIKVPFVQIYYIERQGSYLNITTQVHTYKKRMSLTHILEDLDNTFVLVNKSEIINVNHVKDIKNEALIMVDDHMIYMSRSKKKAVTTYILAMREGIL</sequence>
<dbReference type="PANTHER" id="PTHR37299:SF1">
    <property type="entry name" value="STAGE 0 SPORULATION PROTEIN A HOMOLOG"/>
    <property type="match status" value="1"/>
</dbReference>
<dbReference type="SUPFAM" id="SSF52172">
    <property type="entry name" value="CheY-like"/>
    <property type="match status" value="1"/>
</dbReference>
<keyword evidence="3" id="KW-1185">Reference proteome</keyword>
<dbReference type="InterPro" id="IPR046947">
    <property type="entry name" value="LytR-like"/>
</dbReference>
<dbReference type="Gene3D" id="2.40.50.1020">
    <property type="entry name" value="LytTr DNA-binding domain"/>
    <property type="match status" value="1"/>
</dbReference>
<dbReference type="Gene3D" id="3.40.50.2300">
    <property type="match status" value="1"/>
</dbReference>
<dbReference type="InParanoid" id="A0A3G9JVT9"/>
<protein>
    <recommendedName>
        <fullName evidence="1">HTH LytTR-type domain-containing protein</fullName>
    </recommendedName>
</protein>
<dbReference type="PANTHER" id="PTHR37299">
    <property type="entry name" value="TRANSCRIPTIONAL REGULATOR-RELATED"/>
    <property type="match status" value="1"/>
</dbReference>
<feature type="domain" description="HTH LytTR-type" evidence="1">
    <location>
        <begin position="130"/>
        <end position="219"/>
    </location>
</feature>
<evidence type="ECO:0000313" key="3">
    <source>
        <dbReference type="Proteomes" id="UP000268059"/>
    </source>
</evidence>
<dbReference type="KEGG" id="ebm:SG0102_20830"/>
<dbReference type="InterPro" id="IPR011006">
    <property type="entry name" value="CheY-like_superfamily"/>
</dbReference>
<evidence type="ECO:0000259" key="1">
    <source>
        <dbReference type="PROSITE" id="PS50930"/>
    </source>
</evidence>
<evidence type="ECO:0000313" key="2">
    <source>
        <dbReference type="EMBL" id="BBH27149.1"/>
    </source>
</evidence>
<organism evidence="2 3">
    <name type="scientific">Intestinibaculum porci</name>
    <dbReference type="NCBI Taxonomy" id="2487118"/>
    <lineage>
        <taxon>Bacteria</taxon>
        <taxon>Bacillati</taxon>
        <taxon>Bacillota</taxon>
        <taxon>Erysipelotrichia</taxon>
        <taxon>Erysipelotrichales</taxon>
        <taxon>Erysipelotrichaceae</taxon>
        <taxon>Intestinibaculum</taxon>
    </lineage>
</organism>
<dbReference type="SMART" id="SM00850">
    <property type="entry name" value="LytTR"/>
    <property type="match status" value="1"/>
</dbReference>
<dbReference type="GO" id="GO:0003677">
    <property type="term" value="F:DNA binding"/>
    <property type="evidence" value="ECO:0007669"/>
    <property type="project" value="InterPro"/>
</dbReference>
<dbReference type="PROSITE" id="PS50930">
    <property type="entry name" value="HTH_LYTTR"/>
    <property type="match status" value="1"/>
</dbReference>
<dbReference type="Pfam" id="PF04397">
    <property type="entry name" value="LytTR"/>
    <property type="match status" value="1"/>
</dbReference>
<proteinExistence type="predicted"/>
<dbReference type="Proteomes" id="UP000268059">
    <property type="component" value="Chromosome"/>
</dbReference>
<dbReference type="GO" id="GO:0000156">
    <property type="term" value="F:phosphorelay response regulator activity"/>
    <property type="evidence" value="ECO:0007669"/>
    <property type="project" value="InterPro"/>
</dbReference>
<gene>
    <name evidence="2" type="ORF">SG0102_20830</name>
</gene>
<dbReference type="EMBL" id="AP019309">
    <property type="protein sequence ID" value="BBH27149.1"/>
    <property type="molecule type" value="Genomic_DNA"/>
</dbReference>
<accession>A0A3G9JVT9</accession>
<name>A0A3G9JVT9_9FIRM</name>
<dbReference type="InterPro" id="IPR007492">
    <property type="entry name" value="LytTR_DNA-bd_dom"/>
</dbReference>
<dbReference type="AlphaFoldDB" id="A0A3G9JVT9"/>